<evidence type="ECO:0000256" key="7">
    <source>
        <dbReference type="ARBA" id="ARBA00023242"/>
    </source>
</evidence>
<comment type="subcellular location">
    <subcellularLocation>
        <location evidence="2">Cytoplasm</location>
    </subcellularLocation>
    <subcellularLocation>
        <location evidence="1">Nucleus</location>
    </subcellularLocation>
</comment>
<dbReference type="PANTHER" id="PTHR12596">
    <property type="entry name" value="EXPORTIN 4,7-RELATED"/>
    <property type="match status" value="1"/>
</dbReference>
<comment type="caution">
    <text evidence="8">The sequence shown here is derived from an EMBL/GenBank/DDBJ whole genome shotgun (WGS) entry which is preliminary data.</text>
</comment>
<gene>
    <name evidence="8" type="ORF">M9Y10_029391</name>
</gene>
<evidence type="ECO:0000256" key="4">
    <source>
        <dbReference type="ARBA" id="ARBA00022448"/>
    </source>
</evidence>
<proteinExistence type="inferred from homology"/>
<comment type="similarity">
    <text evidence="3">Belongs to the exportin family.</text>
</comment>
<dbReference type="PANTHER" id="PTHR12596:SF2">
    <property type="entry name" value="EXPORTIN-7 ISOFORM X1"/>
    <property type="match status" value="1"/>
</dbReference>
<keyword evidence="9" id="KW-1185">Reference proteome</keyword>
<keyword evidence="7" id="KW-0539">Nucleus</keyword>
<organism evidence="8 9">
    <name type="scientific">Tritrichomonas musculus</name>
    <dbReference type="NCBI Taxonomy" id="1915356"/>
    <lineage>
        <taxon>Eukaryota</taxon>
        <taxon>Metamonada</taxon>
        <taxon>Parabasalia</taxon>
        <taxon>Tritrichomonadida</taxon>
        <taxon>Tritrichomonadidae</taxon>
        <taxon>Tritrichomonas</taxon>
    </lineage>
</organism>
<keyword evidence="6" id="KW-0653">Protein transport</keyword>
<evidence type="ECO:0000256" key="6">
    <source>
        <dbReference type="ARBA" id="ARBA00022927"/>
    </source>
</evidence>
<dbReference type="InterPro" id="IPR044189">
    <property type="entry name" value="XPO4/7-like"/>
</dbReference>
<evidence type="ECO:0000256" key="3">
    <source>
        <dbReference type="ARBA" id="ARBA00009466"/>
    </source>
</evidence>
<evidence type="ECO:0000256" key="1">
    <source>
        <dbReference type="ARBA" id="ARBA00004123"/>
    </source>
</evidence>
<reference evidence="8 9" key="1">
    <citation type="submission" date="2024-04" db="EMBL/GenBank/DDBJ databases">
        <title>Tritrichomonas musculus Genome.</title>
        <authorList>
            <person name="Alves-Ferreira E."/>
            <person name="Grigg M."/>
            <person name="Lorenzi H."/>
            <person name="Galac M."/>
        </authorList>
    </citation>
    <scope>NUCLEOTIDE SEQUENCE [LARGE SCALE GENOMIC DNA]</scope>
    <source>
        <strain evidence="8 9">EAF2021</strain>
    </source>
</reference>
<accession>A0ABR2KMG1</accession>
<protein>
    <recommendedName>
        <fullName evidence="10">Exportin-1 C-terminal domain-containing protein</fullName>
    </recommendedName>
</protein>
<evidence type="ECO:0000256" key="2">
    <source>
        <dbReference type="ARBA" id="ARBA00004496"/>
    </source>
</evidence>
<evidence type="ECO:0000256" key="5">
    <source>
        <dbReference type="ARBA" id="ARBA00022490"/>
    </source>
</evidence>
<dbReference type="Proteomes" id="UP001470230">
    <property type="component" value="Unassembled WGS sequence"/>
</dbReference>
<evidence type="ECO:0000313" key="9">
    <source>
        <dbReference type="Proteomes" id="UP001470230"/>
    </source>
</evidence>
<evidence type="ECO:0000313" key="8">
    <source>
        <dbReference type="EMBL" id="KAK8892168.1"/>
    </source>
</evidence>
<dbReference type="EMBL" id="JAPFFF010000004">
    <property type="protein sequence ID" value="KAK8892168.1"/>
    <property type="molecule type" value="Genomic_DNA"/>
</dbReference>
<keyword evidence="5" id="KW-0963">Cytoplasm</keyword>
<evidence type="ECO:0008006" key="10">
    <source>
        <dbReference type="Google" id="ProtNLM"/>
    </source>
</evidence>
<name>A0ABR2KMG1_9EUKA</name>
<keyword evidence="4" id="KW-0813">Transport</keyword>
<sequence>MASPNEYQQMESFILAKVNNPQFTNEKLDQLEKEPSCYLQHKLFIEISNNPYVLVYCTNYISVLVRKDSPIWNAQILAEIFEWIPDVIQKKAEILFQFQKQFRIVIIDYLCVLYTYILSKLWDTNSQLANFFITIANIIPDSDPHHRELRYSFFAKVINEIQDTQNIYAQKIKTKILADKNDASLFNLFMDVVNSNFQGVLDFSQANTIQASLELLLAILCFYKKKQNSTKSDTDENALYFCDLTLNFKDVLTDANFISTLFSLFNFSKAENSKEIIKNLLKVILEIISVKESYFPNIKDKLSLIVPIVTNLTQLIQMDILRDSDVFLLSSQVIYKLSLLVSNNNVIMNMQDQLFSFLSVLREILAPYLTDTNLFVSNNESIINFIKFWTTIISKNSSIVQFKEMSFPLFQSYIQTLLKSSSELPDEMIEILGLDKYIICEQIKVMPVLLKTDFAALGILLETASRQVFESYKNIIINKRIDNMDQFHACDVQMAIYILIMTVGLSSILTKDNIRKKRRPLDFEEIFFKFIIEVIDFTDQNIPTIFSMNGMFLERAIYLFARSFQRTIFSVFSSESSQEENGQVLINYNKIIKRLVDALYCLHVFTNEKFIFENLKSIQKIYNHLNSLSSSKSKILDHLDSLSVSLTEKAMISAQESQPIENYALLLEVSRNITEGVANGAFQFMSNPEICLNFKKEIPMLMQIVKSIVAKNQEVIKPFLASIEAKFNELASGGENNSTVAVLVFIYQLIGIFSNDTSNESSKPSNGSFLEFFKWAFPNQLTALAKIAPQVSVNPEIASTYLKLWYIFMSQVTVHQKNSSIFKPHSPDSIILFTMVTNVLVSYLQATAATVAQNDLYKEKLKPMKNAMLLMSESLGADYIMFGVFELYNDPTLVNLLTNFISIISGLSIEVILQYPKLSIAYMKLIVALCKNHLMTICNCSLEFFDYLFTAIYAGLREINEEIRDMSIDAGKLMGKFVQSNKTNQVIAESIGRNQAVITQILTIAIDLYLTTNKEYNLLMLINPFLTFLPNYMQNLATTMLPQVPQDGADKYREIFQELIAAATDIFMFDKFKLAMEQLKNFAKIVHLKVPVQ</sequence>